<dbReference type="AlphaFoldDB" id="A0A060YXW2"/>
<evidence type="ECO:0000313" key="3">
    <source>
        <dbReference type="Proteomes" id="UP000193380"/>
    </source>
</evidence>
<dbReference type="InterPro" id="IPR036116">
    <property type="entry name" value="FN3_sf"/>
</dbReference>
<dbReference type="Pfam" id="PF00041">
    <property type="entry name" value="fn3"/>
    <property type="match status" value="1"/>
</dbReference>
<dbReference type="Proteomes" id="UP000193380">
    <property type="component" value="Unassembled WGS sequence"/>
</dbReference>
<evidence type="ECO:0000259" key="1">
    <source>
        <dbReference type="PROSITE" id="PS50853"/>
    </source>
</evidence>
<name>A0A060YXW2_ONCMY</name>
<proteinExistence type="predicted"/>
<dbReference type="PaxDb" id="8022-A0A060YXW2"/>
<dbReference type="PROSITE" id="PS50853">
    <property type="entry name" value="FN3"/>
    <property type="match status" value="1"/>
</dbReference>
<gene>
    <name evidence="2" type="ORF">GSONMT00010949001</name>
</gene>
<feature type="domain" description="Fibronectin type-III" evidence="1">
    <location>
        <begin position="25"/>
        <end position="131"/>
    </location>
</feature>
<organism evidence="2 3">
    <name type="scientific">Oncorhynchus mykiss</name>
    <name type="common">Rainbow trout</name>
    <name type="synonym">Salmo gairdneri</name>
    <dbReference type="NCBI Taxonomy" id="8022"/>
    <lineage>
        <taxon>Eukaryota</taxon>
        <taxon>Metazoa</taxon>
        <taxon>Chordata</taxon>
        <taxon>Craniata</taxon>
        <taxon>Vertebrata</taxon>
        <taxon>Euteleostomi</taxon>
        <taxon>Actinopterygii</taxon>
        <taxon>Neopterygii</taxon>
        <taxon>Teleostei</taxon>
        <taxon>Protacanthopterygii</taxon>
        <taxon>Salmoniformes</taxon>
        <taxon>Salmonidae</taxon>
        <taxon>Salmoninae</taxon>
        <taxon>Oncorhynchus</taxon>
    </lineage>
</organism>
<sequence>MARGGKALPCAREERPLVSKKVALRPEKLTAEFHTVNGSLQGLFRWQLSQTAPGQTPIAGFQFSWVQVSSSAMATGGQDTRISQTQIVAPDQRSLTVEWLQPDSVYKLQVQVLSAGGSGLSVARTLHTPPLNTTLL</sequence>
<reference evidence="2" key="1">
    <citation type="journal article" date="2014" name="Nat. Commun.">
        <title>The rainbow trout genome provides novel insights into evolution after whole-genome duplication in vertebrates.</title>
        <authorList>
            <person name="Berthelot C."/>
            <person name="Brunet F."/>
            <person name="Chalopin D."/>
            <person name="Juanchich A."/>
            <person name="Bernard M."/>
            <person name="Noel B."/>
            <person name="Bento P."/>
            <person name="Da Silva C."/>
            <person name="Labadie K."/>
            <person name="Alberti A."/>
            <person name="Aury J.M."/>
            <person name="Louis A."/>
            <person name="Dehais P."/>
            <person name="Bardou P."/>
            <person name="Montfort J."/>
            <person name="Klopp C."/>
            <person name="Cabau C."/>
            <person name="Gaspin C."/>
            <person name="Thorgaard G.H."/>
            <person name="Boussaha M."/>
            <person name="Quillet E."/>
            <person name="Guyomard R."/>
            <person name="Galiana D."/>
            <person name="Bobe J."/>
            <person name="Volff J.N."/>
            <person name="Genet C."/>
            <person name="Wincker P."/>
            <person name="Jaillon O."/>
            <person name="Roest Crollius H."/>
            <person name="Guiguen Y."/>
        </authorList>
    </citation>
    <scope>NUCLEOTIDE SEQUENCE [LARGE SCALE GENOMIC DNA]</scope>
</reference>
<accession>A0A060YXW2</accession>
<dbReference type="Gene3D" id="2.60.40.10">
    <property type="entry name" value="Immunoglobulins"/>
    <property type="match status" value="1"/>
</dbReference>
<evidence type="ECO:0000313" key="2">
    <source>
        <dbReference type="EMBL" id="CDQ94299.1"/>
    </source>
</evidence>
<dbReference type="SUPFAM" id="SSF49265">
    <property type="entry name" value="Fibronectin type III"/>
    <property type="match status" value="1"/>
</dbReference>
<dbReference type="EMBL" id="FR917303">
    <property type="protein sequence ID" value="CDQ94299.1"/>
    <property type="molecule type" value="Genomic_DNA"/>
</dbReference>
<dbReference type="InterPro" id="IPR003961">
    <property type="entry name" value="FN3_dom"/>
</dbReference>
<protein>
    <recommendedName>
        <fullName evidence="1">Fibronectin type-III domain-containing protein</fullName>
    </recommendedName>
</protein>
<dbReference type="InterPro" id="IPR013783">
    <property type="entry name" value="Ig-like_fold"/>
</dbReference>
<dbReference type="STRING" id="8022.A0A060YXW2"/>
<reference evidence="2" key="2">
    <citation type="submission" date="2014-03" db="EMBL/GenBank/DDBJ databases">
        <authorList>
            <person name="Genoscope - CEA"/>
        </authorList>
    </citation>
    <scope>NUCLEOTIDE SEQUENCE</scope>
</reference>
<feature type="non-terminal residue" evidence="2">
    <location>
        <position position="136"/>
    </location>
</feature>